<evidence type="ECO:0000256" key="1">
    <source>
        <dbReference type="ARBA" id="ARBA00002919"/>
    </source>
</evidence>
<dbReference type="InterPro" id="IPR013752">
    <property type="entry name" value="KPA_reductase"/>
</dbReference>
<dbReference type="eggNOG" id="COG1893">
    <property type="taxonomic scope" value="Bacteria"/>
</dbReference>
<comment type="caution">
    <text evidence="14">The sequence shown here is derived from an EMBL/GenBank/DDBJ whole genome shotgun (WGS) entry which is preliminary data.</text>
</comment>
<dbReference type="NCBIfam" id="TIGR00745">
    <property type="entry name" value="apbA_panE"/>
    <property type="match status" value="1"/>
</dbReference>
<dbReference type="STRING" id="574375.AZF08_01115"/>
<dbReference type="GO" id="GO:0050661">
    <property type="term" value="F:NADP binding"/>
    <property type="evidence" value="ECO:0007669"/>
    <property type="project" value="TreeGrafter"/>
</dbReference>
<dbReference type="PANTHER" id="PTHR43765">
    <property type="entry name" value="2-DEHYDROPANTOATE 2-REDUCTASE-RELATED"/>
    <property type="match status" value="1"/>
</dbReference>
<dbReference type="InterPro" id="IPR013332">
    <property type="entry name" value="KPR_N"/>
</dbReference>
<evidence type="ECO:0000256" key="5">
    <source>
        <dbReference type="ARBA" id="ARBA00019465"/>
    </source>
</evidence>
<dbReference type="GO" id="GO:0005737">
    <property type="term" value="C:cytoplasm"/>
    <property type="evidence" value="ECO:0007669"/>
    <property type="project" value="TreeGrafter"/>
</dbReference>
<evidence type="ECO:0000259" key="12">
    <source>
        <dbReference type="Pfam" id="PF02558"/>
    </source>
</evidence>
<keyword evidence="7 11" id="KW-0521">NADP</keyword>
<dbReference type="GO" id="GO:0008677">
    <property type="term" value="F:2-dehydropantoate 2-reductase activity"/>
    <property type="evidence" value="ECO:0007669"/>
    <property type="project" value="UniProtKB-EC"/>
</dbReference>
<dbReference type="UniPathway" id="UPA00028">
    <property type="reaction ID" value="UER00004"/>
</dbReference>
<dbReference type="InterPro" id="IPR050838">
    <property type="entry name" value="Ketopantoate_reductase"/>
</dbReference>
<dbReference type="SUPFAM" id="SSF51735">
    <property type="entry name" value="NAD(P)-binding Rossmann-fold domains"/>
    <property type="match status" value="1"/>
</dbReference>
<evidence type="ECO:0000256" key="2">
    <source>
        <dbReference type="ARBA" id="ARBA00004994"/>
    </source>
</evidence>
<protein>
    <recommendedName>
        <fullName evidence="5 11">2-dehydropantoate 2-reductase</fullName>
        <ecNumber evidence="4 11">1.1.1.169</ecNumber>
    </recommendedName>
    <alternativeName>
        <fullName evidence="9 11">Ketopantoate reductase</fullName>
    </alternativeName>
</protein>
<dbReference type="AlphaFoldDB" id="A0A073KF05"/>
<keyword evidence="15" id="KW-1185">Reference proteome</keyword>
<dbReference type="Pfam" id="PF08546">
    <property type="entry name" value="ApbA_C"/>
    <property type="match status" value="1"/>
</dbReference>
<dbReference type="PANTHER" id="PTHR43765:SF2">
    <property type="entry name" value="2-DEHYDROPANTOATE 2-REDUCTASE"/>
    <property type="match status" value="1"/>
</dbReference>
<sequence>MKMRIGIIGPGAIGLLYAFYLKKNGQDVTLFARTVEQAEKLVETGVVCIRNGNLERVFPDVKPIETILDERLDYTFVAVKQYHLKYVMPFIAGQQRLIFLQNGMSHLQILQGLPCENIAIGIVEHGAKKENEHIIHHTGVGITKFGLVRGDNDRYRSLLNCFSSSLFPLEVKKDWKQTMYNKLVVNVCINPLTALFNIQNGELLSNPFFYKTMEQVFQEVVFLIGDELKEELWEMVCHVCQKTSSNISSMLADVRENRKTEIDAIVGYVIEEARTQQKQVPTLQFLYNAIKGLET</sequence>
<dbReference type="EMBL" id="JOTM01000001">
    <property type="protein sequence ID" value="KEK25849.1"/>
    <property type="molecule type" value="Genomic_DNA"/>
</dbReference>
<evidence type="ECO:0000256" key="3">
    <source>
        <dbReference type="ARBA" id="ARBA00007870"/>
    </source>
</evidence>
<evidence type="ECO:0000256" key="8">
    <source>
        <dbReference type="ARBA" id="ARBA00023002"/>
    </source>
</evidence>
<evidence type="ECO:0000256" key="11">
    <source>
        <dbReference type="RuleBase" id="RU362068"/>
    </source>
</evidence>
<keyword evidence="6 11" id="KW-0566">Pantothenate biosynthesis</keyword>
<dbReference type="InterPro" id="IPR003710">
    <property type="entry name" value="ApbA"/>
</dbReference>
<dbReference type="GO" id="GO:0015940">
    <property type="term" value="P:pantothenate biosynthetic process"/>
    <property type="evidence" value="ECO:0007669"/>
    <property type="project" value="UniProtKB-UniPathway"/>
</dbReference>
<dbReference type="OrthoDB" id="9800163at2"/>
<organism evidence="14 15">
    <name type="scientific">Bacillus gaemokensis</name>
    <dbReference type="NCBI Taxonomy" id="574375"/>
    <lineage>
        <taxon>Bacteria</taxon>
        <taxon>Bacillati</taxon>
        <taxon>Bacillota</taxon>
        <taxon>Bacilli</taxon>
        <taxon>Bacillales</taxon>
        <taxon>Bacillaceae</taxon>
        <taxon>Bacillus</taxon>
        <taxon>Bacillus cereus group</taxon>
    </lineage>
</organism>
<dbReference type="NCBIfam" id="NF005093">
    <property type="entry name" value="PRK06522.2-4"/>
    <property type="match status" value="1"/>
</dbReference>
<evidence type="ECO:0000256" key="6">
    <source>
        <dbReference type="ARBA" id="ARBA00022655"/>
    </source>
</evidence>
<dbReference type="InterPro" id="IPR036291">
    <property type="entry name" value="NAD(P)-bd_dom_sf"/>
</dbReference>
<dbReference type="FunFam" id="1.10.1040.10:FF:000017">
    <property type="entry name" value="2-dehydropantoate 2-reductase"/>
    <property type="match status" value="1"/>
</dbReference>
<dbReference type="InterPro" id="IPR008927">
    <property type="entry name" value="6-PGluconate_DH-like_C_sf"/>
</dbReference>
<evidence type="ECO:0000256" key="10">
    <source>
        <dbReference type="ARBA" id="ARBA00048793"/>
    </source>
</evidence>
<accession>A0A073KF05</accession>
<proteinExistence type="inferred from homology"/>
<evidence type="ECO:0000313" key="14">
    <source>
        <dbReference type="EMBL" id="KEK25849.1"/>
    </source>
</evidence>
<keyword evidence="8 11" id="KW-0560">Oxidoreductase</keyword>
<comment type="similarity">
    <text evidence="3 11">Belongs to the ketopantoate reductase family.</text>
</comment>
<evidence type="ECO:0000256" key="9">
    <source>
        <dbReference type="ARBA" id="ARBA00032024"/>
    </source>
</evidence>
<name>A0A073KF05_9BACI</name>
<dbReference type="Pfam" id="PF02558">
    <property type="entry name" value="ApbA"/>
    <property type="match status" value="1"/>
</dbReference>
<reference evidence="14 15" key="1">
    <citation type="submission" date="2014-06" db="EMBL/GenBank/DDBJ databases">
        <title>Draft genome sequence of Bacillus gaemokensis JCM 15801 (MCCC 1A00707).</title>
        <authorList>
            <person name="Lai Q."/>
            <person name="Liu Y."/>
            <person name="Shao Z."/>
        </authorList>
    </citation>
    <scope>NUCLEOTIDE SEQUENCE [LARGE SCALE GENOMIC DNA]</scope>
    <source>
        <strain evidence="14 15">JCM 15801</strain>
    </source>
</reference>
<feature type="domain" description="Ketopantoate reductase C-terminal" evidence="13">
    <location>
        <begin position="174"/>
        <end position="294"/>
    </location>
</feature>
<dbReference type="EC" id="1.1.1.169" evidence="4 11"/>
<dbReference type="Gene3D" id="1.10.1040.10">
    <property type="entry name" value="N-(1-d-carboxylethyl)-l-norvaline Dehydrogenase, domain 2"/>
    <property type="match status" value="1"/>
</dbReference>
<gene>
    <name evidence="14" type="ORF">BAGA_01020</name>
</gene>
<dbReference type="Proteomes" id="UP000027778">
    <property type="component" value="Unassembled WGS sequence"/>
</dbReference>
<dbReference type="NCBIfam" id="NF005090">
    <property type="entry name" value="PRK06522.2-1"/>
    <property type="match status" value="1"/>
</dbReference>
<evidence type="ECO:0000313" key="15">
    <source>
        <dbReference type="Proteomes" id="UP000027778"/>
    </source>
</evidence>
<dbReference type="RefSeq" id="WP_033672196.1">
    <property type="nucleotide sequence ID" value="NZ_JOTM01000001.1"/>
</dbReference>
<dbReference type="Gene3D" id="3.40.50.720">
    <property type="entry name" value="NAD(P)-binding Rossmann-like Domain"/>
    <property type="match status" value="1"/>
</dbReference>
<evidence type="ECO:0000256" key="4">
    <source>
        <dbReference type="ARBA" id="ARBA00013014"/>
    </source>
</evidence>
<dbReference type="InterPro" id="IPR013328">
    <property type="entry name" value="6PGD_dom2"/>
</dbReference>
<comment type="catalytic activity">
    <reaction evidence="10 11">
        <text>(R)-pantoate + NADP(+) = 2-dehydropantoate + NADPH + H(+)</text>
        <dbReference type="Rhea" id="RHEA:16233"/>
        <dbReference type="ChEBI" id="CHEBI:11561"/>
        <dbReference type="ChEBI" id="CHEBI:15378"/>
        <dbReference type="ChEBI" id="CHEBI:15980"/>
        <dbReference type="ChEBI" id="CHEBI:57783"/>
        <dbReference type="ChEBI" id="CHEBI:58349"/>
        <dbReference type="EC" id="1.1.1.169"/>
    </reaction>
</comment>
<evidence type="ECO:0000256" key="7">
    <source>
        <dbReference type="ARBA" id="ARBA00022857"/>
    </source>
</evidence>
<comment type="pathway">
    <text evidence="2 11">Cofactor biosynthesis; (R)-pantothenate biosynthesis; (R)-pantoate from 3-methyl-2-oxobutanoate: step 2/2.</text>
</comment>
<comment type="function">
    <text evidence="1 11">Catalyzes the NADPH-dependent reduction of ketopantoate into pantoic acid.</text>
</comment>
<feature type="domain" description="Ketopantoate reductase N-terminal" evidence="12">
    <location>
        <begin position="5"/>
        <end position="148"/>
    </location>
</feature>
<dbReference type="SUPFAM" id="SSF48179">
    <property type="entry name" value="6-phosphogluconate dehydrogenase C-terminal domain-like"/>
    <property type="match status" value="1"/>
</dbReference>
<evidence type="ECO:0000259" key="13">
    <source>
        <dbReference type="Pfam" id="PF08546"/>
    </source>
</evidence>